<dbReference type="InterPro" id="IPR054729">
    <property type="entry name" value="Tea_mid"/>
</dbReference>
<evidence type="ECO:0000313" key="5">
    <source>
        <dbReference type="EMBL" id="KPU75646.1"/>
    </source>
</evidence>
<gene>
    <name evidence="5" type="primary">Dana\GF12495</name>
    <name evidence="5" type="synonym">dana_GLEANR_12513</name>
    <name evidence="5" type="ORF">GF12495</name>
</gene>
<sequence length="1807" mass="206862">MSTSDGKRGTKRKVESMYPVSFAEFKNMVTNLPDICFELQSEKGAITLDDCAMFFYKQFYENPSIREKYPVYIKPCPRHKKMKFFSIPTVPESGAPPSKVKARETSNASTRTVCEEAPPWMVSLPAPETSSATTETVCERSPPLIEALPAPASRSAKSMALPEMVALPGCAGAVSETTDGPASKNATRTRSPSMESINFDEFAEDVLVNIRNAGKFIFPMPRNLFMKYLNKETVLNACIPNKVKETMPVAEQLLTVYNEFYIFPFKRKEVEYFVGLPKDLKKHIFRYGKPRDLNAETTVQTSCPIVPFTVFEDHIFNLNDIVARIQSEDRSGKSWKWAEYSQAYYFAFYLNVKIREKYNFEIKDCPKRMKDRLLRIPNKATAEFLRKRMPQNLPQINPNVSTTPLPEHLQEPAKKDIADKQITFGLFKRFIKNLDEVVLQMQACEKYKNKSEKECAKIMYKELYSNPEFHKTFECKWKPCPARISKILLSFSKSIPRQSEKEMDAAPVKNGIQILEELELDPIPGNVLEKWVNNCELTKGKAPAKENESWAKLKIPKTITFSLFARLIQNLDSIILQMKQSARYKNTSDVECAKKFYKSYFSCPKFRKLFVCKWKPCPGKIRELLSRYEEEGKENRPETNNNNLDYDVVEDLGFGLFKMPVSFDKFCHCINIDDIVAKLMKTSDKKVIRADLNKYTSHCTDIYTQFFLFPHYRQKISYQVKTTDAQFRKQLEKYAVPMDEKAKSSMAKHSLKSHLVNLKGVVYKFPVPLETFIQYVSNDLLVSLIKDAAPTASSKRVAEIQGDQRRCNRLLRGFYHSFYTSREERDRFLWSFNDAPPEVLEKMHEYAVPIFCQAEDVPIERVVEQINHSDLQRNPPISYQIFEFFVDLEVVIKKMEEDPAYAHETDDKCKKIFYREFYNNPRVRLKYPYQIKPCPIDLIKKILMIPEPNKISSSQARNSSDLKALYAARRMELYSKTLENVRYNLSAHVLHGNYHIPDKPSSVSNEADEPFPEDNGLSEPPASPTNSGQDPSAREEIEMEVSPKIDPVGEALLKEAKETFFAESNLEHNLRYLICTTIGLKRHMWRLLYQLTLEEFRSYTNIHGGELLYTSEMDLKQCYEHVVIMGNWPLNLYVSLSKLRHLLHSKGVAMETLDLSQISPKIMHWNELVQHTDFDQIVELQYTDRTGKKFSDQKTLWQERKQFYADCWRHDEWIYQVPKISDGRLNEMPLGDIPPSVDFVWRPVFGCENAATSASDTREGDKVTSPGNKETLIAPLNQIALSEDHTYSKQNASNSGEMDNECASTQIDNNSGADTESEPYSLYSVCSSETTVVEQYPPVTTPSETNTPQLDPVVEPPMIEIPAEVLVVPEPERTEAQETEPTASALNESNFVDVNSVCPATQMDPEFIDPLIKQEPIHFLNNLRAAFSDNSVSECQWESISSEQIICLDSDEEVDLACFAIPTSANTPNPSSVDPTEGRKNEEVLAQKDAFVTRRKRVPKNNQQPAKRPRLAKDNVPQLRHGFRPLPLSTTDRTETVASGDPEAVNSTPLEQAPPPLPLQIALVPEDQRTPASQEGNVTQTAPRITASQDFAMGNSFFESSQMQRLMNNITVRKVIAENSNTDTVVSGPQPVDATSLWSHVVFRQLELYRFFESLTLEDIINKQIEGYMVGATYQEALFKFDKRVSHARGPILETLFPQLSTMLQGDVRHVLRDMKHFEYNSRYPGFKNPNLDLRERVLSLLMDVAPSFGMFHFQFDNASRVWATCSKDGRGDVDPVKRRSEFSVTDIISPDVLEGMRELNDPDFIL</sequence>
<dbReference type="GeneID" id="6495345"/>
<dbReference type="Pfam" id="PF22889">
    <property type="entry name" value="Tea_mid"/>
    <property type="match status" value="1"/>
</dbReference>
<dbReference type="STRING" id="7217.A0A0P9BVX9"/>
<proteinExistence type="predicted"/>
<dbReference type="FunCoup" id="A0A0P9BVX9">
    <property type="interactions" value="8"/>
</dbReference>
<protein>
    <submittedName>
        <fullName evidence="5">Uncharacterized protein</fullName>
    </submittedName>
</protein>
<feature type="domain" description="Telomere ends associated alpha-helical" evidence="4">
    <location>
        <begin position="561"/>
        <end position="625"/>
    </location>
</feature>
<feature type="region of interest" description="Disordered" evidence="1">
    <location>
        <begin position="93"/>
        <end position="112"/>
    </location>
</feature>
<dbReference type="InterPro" id="IPR057624">
    <property type="entry name" value="Tea_helical"/>
</dbReference>
<dbReference type="InterPro" id="IPR054730">
    <property type="entry name" value="Tea_C"/>
</dbReference>
<dbReference type="EMBL" id="CH902619">
    <property type="protein sequence ID" value="KPU75646.1"/>
    <property type="molecule type" value="Genomic_DNA"/>
</dbReference>
<feature type="domain" description="Telomere ends associated C-terminal" evidence="2">
    <location>
        <begin position="1640"/>
        <end position="1800"/>
    </location>
</feature>
<evidence type="ECO:0000259" key="4">
    <source>
        <dbReference type="Pfam" id="PF24236"/>
    </source>
</evidence>
<feature type="region of interest" description="Disordered" evidence="1">
    <location>
        <begin position="998"/>
        <end position="1039"/>
    </location>
</feature>
<dbReference type="Pfam" id="PF22884">
    <property type="entry name" value="Tea_C"/>
    <property type="match status" value="1"/>
</dbReference>
<evidence type="ECO:0000256" key="1">
    <source>
        <dbReference type="SAM" id="MobiDB-lite"/>
    </source>
</evidence>
<evidence type="ECO:0000313" key="6">
    <source>
        <dbReference type="Proteomes" id="UP000007801"/>
    </source>
</evidence>
<accession>A0A0P9BVX9</accession>
<feature type="domain" description="Telomere ends associated alpha-helical" evidence="4">
    <location>
        <begin position="424"/>
        <end position="486"/>
    </location>
</feature>
<name>A0A0P9BVX9_DROAN</name>
<dbReference type="KEGG" id="dan:6495345"/>
<evidence type="ECO:0000259" key="3">
    <source>
        <dbReference type="Pfam" id="PF22889"/>
    </source>
</evidence>
<feature type="domain" description="Telomere ends associated alpha-helical" evidence="4">
    <location>
        <begin position="879"/>
        <end position="938"/>
    </location>
</feature>
<dbReference type="eggNOG" id="KOG1216">
    <property type="taxonomic scope" value="Eukaryota"/>
</dbReference>
<dbReference type="CTD" id="36027"/>
<dbReference type="Pfam" id="PF24236">
    <property type="entry name" value="Tea_helical"/>
    <property type="match status" value="5"/>
</dbReference>
<feature type="region of interest" description="Disordered" evidence="1">
    <location>
        <begin position="1493"/>
        <end position="1555"/>
    </location>
</feature>
<evidence type="ECO:0000259" key="2">
    <source>
        <dbReference type="Pfam" id="PF22884"/>
    </source>
</evidence>
<feature type="domain" description="Telomere ends associated middle" evidence="3">
    <location>
        <begin position="1056"/>
        <end position="1214"/>
    </location>
</feature>
<organism evidence="5 6">
    <name type="scientific">Drosophila ananassae</name>
    <name type="common">Fruit fly</name>
    <dbReference type="NCBI Taxonomy" id="7217"/>
    <lineage>
        <taxon>Eukaryota</taxon>
        <taxon>Metazoa</taxon>
        <taxon>Ecdysozoa</taxon>
        <taxon>Arthropoda</taxon>
        <taxon>Hexapoda</taxon>
        <taxon>Insecta</taxon>
        <taxon>Pterygota</taxon>
        <taxon>Neoptera</taxon>
        <taxon>Endopterygota</taxon>
        <taxon>Diptera</taxon>
        <taxon>Brachycera</taxon>
        <taxon>Muscomorpha</taxon>
        <taxon>Ephydroidea</taxon>
        <taxon>Drosophilidae</taxon>
        <taxon>Drosophila</taxon>
        <taxon>Sophophora</taxon>
    </lineage>
</organism>
<feature type="domain" description="Telomere ends associated alpha-helical" evidence="4">
    <location>
        <begin position="308"/>
        <end position="373"/>
    </location>
</feature>
<dbReference type="InParanoid" id="A0A0P9BVX9"/>
<dbReference type="OrthoDB" id="8065942at2759"/>
<keyword evidence="6" id="KW-1185">Reference proteome</keyword>
<dbReference type="Proteomes" id="UP000007801">
    <property type="component" value="Unassembled WGS sequence"/>
</dbReference>
<reference evidence="5 6" key="1">
    <citation type="journal article" date="2007" name="Nature">
        <title>Evolution of genes and genomes on the Drosophila phylogeny.</title>
        <authorList>
            <consortium name="Drosophila 12 Genomes Consortium"/>
            <person name="Clark A.G."/>
            <person name="Eisen M.B."/>
            <person name="Smith D.R."/>
            <person name="Bergman C.M."/>
            <person name="Oliver B."/>
            <person name="Markow T.A."/>
            <person name="Kaufman T.C."/>
            <person name="Kellis M."/>
            <person name="Gelbart W."/>
            <person name="Iyer V.N."/>
            <person name="Pollard D.A."/>
            <person name="Sackton T.B."/>
            <person name="Larracuente A.M."/>
            <person name="Singh N.D."/>
            <person name="Abad J.P."/>
            <person name="Abt D.N."/>
            <person name="Adryan B."/>
            <person name="Aguade M."/>
            <person name="Akashi H."/>
            <person name="Anderson W.W."/>
            <person name="Aquadro C.F."/>
            <person name="Ardell D.H."/>
            <person name="Arguello R."/>
            <person name="Artieri C.G."/>
            <person name="Barbash D.A."/>
            <person name="Barker D."/>
            <person name="Barsanti P."/>
            <person name="Batterham P."/>
            <person name="Batzoglou S."/>
            <person name="Begun D."/>
            <person name="Bhutkar A."/>
            <person name="Blanco E."/>
            <person name="Bosak S.A."/>
            <person name="Bradley R.K."/>
            <person name="Brand A.D."/>
            <person name="Brent M.R."/>
            <person name="Brooks A.N."/>
            <person name="Brown R.H."/>
            <person name="Butlin R.K."/>
            <person name="Caggese C."/>
            <person name="Calvi B.R."/>
            <person name="Bernardo de Carvalho A."/>
            <person name="Caspi A."/>
            <person name="Castrezana S."/>
            <person name="Celniker S.E."/>
            <person name="Chang J.L."/>
            <person name="Chapple C."/>
            <person name="Chatterji S."/>
            <person name="Chinwalla A."/>
            <person name="Civetta A."/>
            <person name="Clifton S.W."/>
            <person name="Comeron J.M."/>
            <person name="Costello J.C."/>
            <person name="Coyne J.A."/>
            <person name="Daub J."/>
            <person name="David R.G."/>
            <person name="Delcher A.L."/>
            <person name="Delehaunty K."/>
            <person name="Do C.B."/>
            <person name="Ebling H."/>
            <person name="Edwards K."/>
            <person name="Eickbush T."/>
            <person name="Evans J.D."/>
            <person name="Filipski A."/>
            <person name="Findeiss S."/>
            <person name="Freyhult E."/>
            <person name="Fulton L."/>
            <person name="Fulton R."/>
            <person name="Garcia A.C."/>
            <person name="Gardiner A."/>
            <person name="Garfield D.A."/>
            <person name="Garvin B.E."/>
            <person name="Gibson G."/>
            <person name="Gilbert D."/>
            <person name="Gnerre S."/>
            <person name="Godfrey J."/>
            <person name="Good R."/>
            <person name="Gotea V."/>
            <person name="Gravely B."/>
            <person name="Greenberg A.J."/>
            <person name="Griffiths-Jones S."/>
            <person name="Gross S."/>
            <person name="Guigo R."/>
            <person name="Gustafson E.A."/>
            <person name="Haerty W."/>
            <person name="Hahn M.W."/>
            <person name="Halligan D.L."/>
            <person name="Halpern A.L."/>
            <person name="Halter G.M."/>
            <person name="Han M.V."/>
            <person name="Heger A."/>
            <person name="Hillier L."/>
            <person name="Hinrichs A.S."/>
            <person name="Holmes I."/>
            <person name="Hoskins R.A."/>
            <person name="Hubisz M.J."/>
            <person name="Hultmark D."/>
            <person name="Huntley M.A."/>
            <person name="Jaffe D.B."/>
            <person name="Jagadeeshan S."/>
            <person name="Jeck W.R."/>
            <person name="Johnson J."/>
            <person name="Jones C.D."/>
            <person name="Jordan W.C."/>
            <person name="Karpen G.H."/>
            <person name="Kataoka E."/>
            <person name="Keightley P.D."/>
            <person name="Kheradpour P."/>
            <person name="Kirkness E.F."/>
            <person name="Koerich L.B."/>
            <person name="Kristiansen K."/>
            <person name="Kudrna D."/>
            <person name="Kulathinal R.J."/>
            <person name="Kumar S."/>
            <person name="Kwok R."/>
            <person name="Lander E."/>
            <person name="Langley C.H."/>
            <person name="Lapoint R."/>
            <person name="Lazzaro B.P."/>
            <person name="Lee S.J."/>
            <person name="Levesque L."/>
            <person name="Li R."/>
            <person name="Lin C.F."/>
            <person name="Lin M.F."/>
            <person name="Lindblad-Toh K."/>
            <person name="Llopart A."/>
            <person name="Long M."/>
            <person name="Low L."/>
            <person name="Lozovsky E."/>
            <person name="Lu J."/>
            <person name="Luo M."/>
            <person name="Machado C.A."/>
            <person name="Makalowski W."/>
            <person name="Marzo M."/>
            <person name="Matsuda M."/>
            <person name="Matzkin L."/>
            <person name="McAllister B."/>
            <person name="McBride C.S."/>
            <person name="McKernan B."/>
            <person name="McKernan K."/>
            <person name="Mendez-Lago M."/>
            <person name="Minx P."/>
            <person name="Mollenhauer M.U."/>
            <person name="Montooth K."/>
            <person name="Mount S.M."/>
            <person name="Mu X."/>
            <person name="Myers E."/>
            <person name="Negre B."/>
            <person name="Newfeld S."/>
            <person name="Nielsen R."/>
            <person name="Noor M.A."/>
            <person name="O'Grady P."/>
            <person name="Pachter L."/>
            <person name="Papaceit M."/>
            <person name="Parisi M.J."/>
            <person name="Parisi M."/>
            <person name="Parts L."/>
            <person name="Pedersen J.S."/>
            <person name="Pesole G."/>
            <person name="Phillippy A.M."/>
            <person name="Ponting C.P."/>
            <person name="Pop M."/>
            <person name="Porcelli D."/>
            <person name="Powell J.R."/>
            <person name="Prohaska S."/>
            <person name="Pruitt K."/>
            <person name="Puig M."/>
            <person name="Quesneville H."/>
            <person name="Ram K.R."/>
            <person name="Rand D."/>
            <person name="Rasmussen M.D."/>
            <person name="Reed L.K."/>
            <person name="Reenan R."/>
            <person name="Reily A."/>
            <person name="Remington K.A."/>
            <person name="Rieger T.T."/>
            <person name="Ritchie M.G."/>
            <person name="Robin C."/>
            <person name="Rogers Y.H."/>
            <person name="Rohde C."/>
            <person name="Rozas J."/>
            <person name="Rubenfield M.J."/>
            <person name="Ruiz A."/>
            <person name="Russo S."/>
            <person name="Salzberg S.L."/>
            <person name="Sanchez-Gracia A."/>
            <person name="Saranga D.J."/>
            <person name="Sato H."/>
            <person name="Schaeffer S.W."/>
            <person name="Schatz M.C."/>
            <person name="Schlenke T."/>
            <person name="Schwartz R."/>
            <person name="Segarra C."/>
            <person name="Singh R.S."/>
            <person name="Sirot L."/>
            <person name="Sirota M."/>
            <person name="Sisneros N.B."/>
            <person name="Smith C.D."/>
            <person name="Smith T.F."/>
            <person name="Spieth J."/>
            <person name="Stage D.E."/>
            <person name="Stark A."/>
            <person name="Stephan W."/>
            <person name="Strausberg R.L."/>
            <person name="Strempel S."/>
            <person name="Sturgill D."/>
            <person name="Sutton G."/>
            <person name="Sutton G.G."/>
            <person name="Tao W."/>
            <person name="Teichmann S."/>
            <person name="Tobari Y.N."/>
            <person name="Tomimura Y."/>
            <person name="Tsolas J.M."/>
            <person name="Valente V.L."/>
            <person name="Venter E."/>
            <person name="Venter J.C."/>
            <person name="Vicario S."/>
            <person name="Vieira F.G."/>
            <person name="Vilella A.J."/>
            <person name="Villasante A."/>
            <person name="Walenz B."/>
            <person name="Wang J."/>
            <person name="Wasserman M."/>
            <person name="Watts T."/>
            <person name="Wilson D."/>
            <person name="Wilson R.K."/>
            <person name="Wing R.A."/>
            <person name="Wolfner M.F."/>
            <person name="Wong A."/>
            <person name="Wong G.K."/>
            <person name="Wu C.I."/>
            <person name="Wu G."/>
            <person name="Yamamoto D."/>
            <person name="Yang H.P."/>
            <person name="Yang S.P."/>
            <person name="Yorke J.A."/>
            <person name="Yoshida K."/>
            <person name="Zdobnov E."/>
            <person name="Zhang P."/>
            <person name="Zhang Y."/>
            <person name="Zimin A.V."/>
            <person name="Baldwin J."/>
            <person name="Abdouelleil A."/>
            <person name="Abdulkadir J."/>
            <person name="Abebe A."/>
            <person name="Abera B."/>
            <person name="Abreu J."/>
            <person name="Acer S.C."/>
            <person name="Aftuck L."/>
            <person name="Alexander A."/>
            <person name="An P."/>
            <person name="Anderson E."/>
            <person name="Anderson S."/>
            <person name="Arachi H."/>
            <person name="Azer M."/>
            <person name="Bachantsang P."/>
            <person name="Barry A."/>
            <person name="Bayul T."/>
            <person name="Berlin A."/>
            <person name="Bessette D."/>
            <person name="Bloom T."/>
            <person name="Blye J."/>
            <person name="Boguslavskiy L."/>
            <person name="Bonnet C."/>
            <person name="Boukhgalter B."/>
            <person name="Bourzgui I."/>
            <person name="Brown A."/>
            <person name="Cahill P."/>
            <person name="Channer S."/>
            <person name="Cheshatsang Y."/>
            <person name="Chuda L."/>
            <person name="Citroen M."/>
            <person name="Collymore A."/>
            <person name="Cooke P."/>
            <person name="Costello M."/>
            <person name="D'Aco K."/>
            <person name="Daza R."/>
            <person name="De Haan G."/>
            <person name="DeGray S."/>
            <person name="DeMaso C."/>
            <person name="Dhargay N."/>
            <person name="Dooley K."/>
            <person name="Dooley E."/>
            <person name="Doricent M."/>
            <person name="Dorje P."/>
            <person name="Dorjee K."/>
            <person name="Dupes A."/>
            <person name="Elong R."/>
            <person name="Falk J."/>
            <person name="Farina A."/>
            <person name="Faro S."/>
            <person name="Ferguson D."/>
            <person name="Fisher S."/>
            <person name="Foley C.D."/>
            <person name="Franke A."/>
            <person name="Friedrich D."/>
            <person name="Gadbois L."/>
            <person name="Gearin G."/>
            <person name="Gearin C.R."/>
            <person name="Giannoukos G."/>
            <person name="Goode T."/>
            <person name="Graham J."/>
            <person name="Grandbois E."/>
            <person name="Grewal S."/>
            <person name="Gyaltsen K."/>
            <person name="Hafez N."/>
            <person name="Hagos B."/>
            <person name="Hall J."/>
            <person name="Henson C."/>
            <person name="Hollinger A."/>
            <person name="Honan T."/>
            <person name="Huard M.D."/>
            <person name="Hughes L."/>
            <person name="Hurhula B."/>
            <person name="Husby M.E."/>
            <person name="Kamat A."/>
            <person name="Kanga B."/>
            <person name="Kashin S."/>
            <person name="Khazanovich D."/>
            <person name="Kisner P."/>
            <person name="Lance K."/>
            <person name="Lara M."/>
            <person name="Lee W."/>
            <person name="Lennon N."/>
            <person name="Letendre F."/>
            <person name="LeVine R."/>
            <person name="Lipovsky A."/>
            <person name="Liu X."/>
            <person name="Liu J."/>
            <person name="Liu S."/>
            <person name="Lokyitsang T."/>
            <person name="Lokyitsang Y."/>
            <person name="Lubonja R."/>
            <person name="Lui A."/>
            <person name="MacDonald P."/>
            <person name="Magnisalis V."/>
            <person name="Maru K."/>
            <person name="Matthews C."/>
            <person name="McCusker W."/>
            <person name="McDonough S."/>
            <person name="Mehta T."/>
            <person name="Meldrim J."/>
            <person name="Meneus L."/>
            <person name="Mihai O."/>
            <person name="Mihalev A."/>
            <person name="Mihova T."/>
            <person name="Mittelman R."/>
            <person name="Mlenga V."/>
            <person name="Montmayeur A."/>
            <person name="Mulrain L."/>
            <person name="Navidi A."/>
            <person name="Naylor J."/>
            <person name="Negash T."/>
            <person name="Nguyen T."/>
            <person name="Nguyen N."/>
            <person name="Nicol R."/>
            <person name="Norbu C."/>
            <person name="Norbu N."/>
            <person name="Novod N."/>
            <person name="O'Neill B."/>
            <person name="Osman S."/>
            <person name="Markiewicz E."/>
            <person name="Oyono O.L."/>
            <person name="Patti C."/>
            <person name="Phunkhang P."/>
            <person name="Pierre F."/>
            <person name="Priest M."/>
            <person name="Raghuraman S."/>
            <person name="Rege F."/>
            <person name="Reyes R."/>
            <person name="Rise C."/>
            <person name="Rogov P."/>
            <person name="Ross K."/>
            <person name="Ryan E."/>
            <person name="Settipalli S."/>
            <person name="Shea T."/>
            <person name="Sherpa N."/>
            <person name="Shi L."/>
            <person name="Shih D."/>
            <person name="Sparrow T."/>
            <person name="Spaulding J."/>
            <person name="Stalker J."/>
            <person name="Stange-Thomann N."/>
            <person name="Stavropoulos S."/>
            <person name="Stone C."/>
            <person name="Strader C."/>
            <person name="Tesfaye S."/>
            <person name="Thomson T."/>
            <person name="Thoulutsang Y."/>
            <person name="Thoulutsang D."/>
            <person name="Topham K."/>
            <person name="Topping I."/>
            <person name="Tsamla T."/>
            <person name="Vassiliev H."/>
            <person name="Vo A."/>
            <person name="Wangchuk T."/>
            <person name="Wangdi T."/>
            <person name="Weiand M."/>
            <person name="Wilkinson J."/>
            <person name="Wilson A."/>
            <person name="Yadav S."/>
            <person name="Young G."/>
            <person name="Yu Q."/>
            <person name="Zembek L."/>
            <person name="Zhong D."/>
            <person name="Zimmer A."/>
            <person name="Zwirko Z."/>
            <person name="Jaffe D.B."/>
            <person name="Alvarez P."/>
            <person name="Brockman W."/>
            <person name="Butler J."/>
            <person name="Chin C."/>
            <person name="Gnerre S."/>
            <person name="Grabherr M."/>
            <person name="Kleber M."/>
            <person name="Mauceli E."/>
            <person name="MacCallum I."/>
        </authorList>
    </citation>
    <scope>NUCLEOTIDE SEQUENCE [LARGE SCALE GENOMIC DNA]</scope>
    <source>
        <strain evidence="6">Tucson 14024-0371.13</strain>
    </source>
</reference>
<feature type="domain" description="Telomere ends associated alpha-helical" evidence="4">
    <location>
        <begin position="22"/>
        <end position="83"/>
    </location>
</feature>